<evidence type="ECO:0000313" key="3">
    <source>
        <dbReference type="EMBL" id="PZQ19608.1"/>
    </source>
</evidence>
<accession>A0A2W5KW30</accession>
<dbReference type="Pfam" id="PF13409">
    <property type="entry name" value="GST_N_2"/>
    <property type="match status" value="1"/>
</dbReference>
<dbReference type="SFLD" id="SFLDG01150">
    <property type="entry name" value="Main.1:_Beta-like"/>
    <property type="match status" value="1"/>
</dbReference>
<dbReference type="PROSITE" id="PS50404">
    <property type="entry name" value="GST_NTER"/>
    <property type="match status" value="1"/>
</dbReference>
<evidence type="ECO:0000313" key="4">
    <source>
        <dbReference type="Proteomes" id="UP000249046"/>
    </source>
</evidence>
<dbReference type="Gene3D" id="3.40.30.10">
    <property type="entry name" value="Glutaredoxin"/>
    <property type="match status" value="1"/>
</dbReference>
<dbReference type="PANTHER" id="PTHR44051">
    <property type="entry name" value="GLUTATHIONE S-TRANSFERASE-RELATED"/>
    <property type="match status" value="1"/>
</dbReference>
<feature type="domain" description="GST C-terminal" evidence="2">
    <location>
        <begin position="83"/>
        <end position="205"/>
    </location>
</feature>
<sequence>MKLYYAPGTCSLACWIALEWAGADYTVEKVDPKSDAYRRINPLGTVPALDIGGPRAMTQADAILQYVAETHPQRRLGVESGAGAEQRFALAETLAFLTGDFHPAFWPFFSPQRYTTREDEASLEAVREAAHARIDRVMTHLDGLIGGGEHVHDGRRTIADAYAYVMVRWTERLPKTWRAYANVARFMEAMQRDPAVQQVLAQSRA</sequence>
<evidence type="ECO:0000259" key="1">
    <source>
        <dbReference type="PROSITE" id="PS50404"/>
    </source>
</evidence>
<dbReference type="SFLD" id="SFLDG00358">
    <property type="entry name" value="Main_(cytGST)"/>
    <property type="match status" value="1"/>
</dbReference>
<dbReference type="Gene3D" id="1.20.1050.10">
    <property type="match status" value="1"/>
</dbReference>
<dbReference type="InterPro" id="IPR004045">
    <property type="entry name" value="Glutathione_S-Trfase_N"/>
</dbReference>
<keyword evidence="3" id="KW-0808">Transferase</keyword>
<dbReference type="InterPro" id="IPR040079">
    <property type="entry name" value="Glutathione_S-Trfase"/>
</dbReference>
<dbReference type="CDD" id="cd03188">
    <property type="entry name" value="GST_C_Beta"/>
    <property type="match status" value="1"/>
</dbReference>
<evidence type="ECO:0000259" key="2">
    <source>
        <dbReference type="PROSITE" id="PS50405"/>
    </source>
</evidence>
<reference evidence="3 4" key="1">
    <citation type="submission" date="2017-08" db="EMBL/GenBank/DDBJ databases">
        <title>Infants hospitalized years apart are colonized by the same room-sourced microbial strains.</title>
        <authorList>
            <person name="Brooks B."/>
            <person name="Olm M.R."/>
            <person name="Firek B.A."/>
            <person name="Baker R."/>
            <person name="Thomas B.C."/>
            <person name="Morowitz M.J."/>
            <person name="Banfield J.F."/>
        </authorList>
    </citation>
    <scope>NUCLEOTIDE SEQUENCE [LARGE SCALE GENOMIC DNA]</scope>
    <source>
        <strain evidence="3">S2_005_003_R2_42</strain>
    </source>
</reference>
<name>A0A2W5KW30_9GAMM</name>
<dbReference type="SFLD" id="SFLDS00019">
    <property type="entry name" value="Glutathione_Transferase_(cytos"/>
    <property type="match status" value="1"/>
</dbReference>
<dbReference type="SUPFAM" id="SSF52833">
    <property type="entry name" value="Thioredoxin-like"/>
    <property type="match status" value="1"/>
</dbReference>
<dbReference type="InterPro" id="IPR036249">
    <property type="entry name" value="Thioredoxin-like_sf"/>
</dbReference>
<gene>
    <name evidence="3" type="ORF">DI564_02580</name>
</gene>
<dbReference type="SUPFAM" id="SSF47616">
    <property type="entry name" value="GST C-terminal domain-like"/>
    <property type="match status" value="1"/>
</dbReference>
<dbReference type="GO" id="GO:0016740">
    <property type="term" value="F:transferase activity"/>
    <property type="evidence" value="ECO:0007669"/>
    <property type="project" value="UniProtKB-KW"/>
</dbReference>
<dbReference type="AlphaFoldDB" id="A0A2W5KW30"/>
<dbReference type="Proteomes" id="UP000249046">
    <property type="component" value="Unassembled WGS sequence"/>
</dbReference>
<dbReference type="EMBL" id="QFPO01000002">
    <property type="protein sequence ID" value="PZQ19608.1"/>
    <property type="molecule type" value="Genomic_DNA"/>
</dbReference>
<dbReference type="CDD" id="cd03057">
    <property type="entry name" value="GST_N_Beta"/>
    <property type="match status" value="1"/>
</dbReference>
<proteinExistence type="predicted"/>
<organism evidence="3 4">
    <name type="scientific">Rhodanobacter denitrificans</name>
    <dbReference type="NCBI Taxonomy" id="666685"/>
    <lineage>
        <taxon>Bacteria</taxon>
        <taxon>Pseudomonadati</taxon>
        <taxon>Pseudomonadota</taxon>
        <taxon>Gammaproteobacteria</taxon>
        <taxon>Lysobacterales</taxon>
        <taxon>Rhodanobacteraceae</taxon>
        <taxon>Rhodanobacter</taxon>
    </lineage>
</organism>
<dbReference type="InterPro" id="IPR036282">
    <property type="entry name" value="Glutathione-S-Trfase_C_sf"/>
</dbReference>
<dbReference type="PANTHER" id="PTHR44051:SF8">
    <property type="entry name" value="GLUTATHIONE S-TRANSFERASE GSTA"/>
    <property type="match status" value="1"/>
</dbReference>
<dbReference type="PROSITE" id="PS50405">
    <property type="entry name" value="GST_CTER"/>
    <property type="match status" value="1"/>
</dbReference>
<protein>
    <submittedName>
        <fullName evidence="3">Glutathione S-transferase</fullName>
    </submittedName>
</protein>
<comment type="caution">
    <text evidence="3">The sequence shown here is derived from an EMBL/GenBank/DDBJ whole genome shotgun (WGS) entry which is preliminary data.</text>
</comment>
<dbReference type="InterPro" id="IPR010987">
    <property type="entry name" value="Glutathione-S-Trfase_C-like"/>
</dbReference>
<dbReference type="Pfam" id="PF13410">
    <property type="entry name" value="GST_C_2"/>
    <property type="match status" value="1"/>
</dbReference>
<feature type="domain" description="GST N-terminal" evidence="1">
    <location>
        <begin position="1"/>
        <end position="75"/>
    </location>
</feature>